<protein>
    <submittedName>
        <fullName evidence="1">Uncharacterized protein</fullName>
    </submittedName>
</protein>
<accession>A0AAN8MK11</accession>
<dbReference type="Proteomes" id="UP001313282">
    <property type="component" value="Unassembled WGS sequence"/>
</dbReference>
<proteinExistence type="predicted"/>
<reference evidence="1 2" key="1">
    <citation type="submission" date="2019-10" db="EMBL/GenBank/DDBJ databases">
        <authorList>
            <person name="Palmer J.M."/>
        </authorList>
    </citation>
    <scope>NUCLEOTIDE SEQUENCE [LARGE SCALE GENOMIC DNA]</scope>
    <source>
        <strain evidence="1 2">TWF718</strain>
    </source>
</reference>
<dbReference type="EMBL" id="JAVHNR010000010">
    <property type="protein sequence ID" value="KAK6331855.1"/>
    <property type="molecule type" value="Genomic_DNA"/>
</dbReference>
<name>A0AAN8MK11_9PEZI</name>
<keyword evidence="2" id="KW-1185">Reference proteome</keyword>
<comment type="caution">
    <text evidence="1">The sequence shown here is derived from an EMBL/GenBank/DDBJ whole genome shotgun (WGS) entry which is preliminary data.</text>
</comment>
<evidence type="ECO:0000313" key="2">
    <source>
        <dbReference type="Proteomes" id="UP001313282"/>
    </source>
</evidence>
<gene>
    <name evidence="1" type="ORF">TWF718_002395</name>
</gene>
<evidence type="ECO:0000313" key="1">
    <source>
        <dbReference type="EMBL" id="KAK6331855.1"/>
    </source>
</evidence>
<sequence>MTKFQNKYFTDAGKLRGDDIFRQEFTPTYLVYRGQDDASPSVKRVALRTYLSGTGDHFVILWGGYDGNIMENYHNNPRIQNLIPEMLYMTSGATPGNPSKMKYISLTGIYSMESVTIAREVIEKFSQAGEQATTATLHFTEIASLAADDPRRIALLAICGIPEMALVSKFLNGNPEALSDQAGKGFLTLHIFMHHVISPSNIVRPALTVLVELAPSINLANDEMVSNLYRFSVLRGAHHVRQIALIEADLDRVVQSPDLPPKPLPDGIDMDFSWSGGQEYPFSQWVQSLTPPAQDLQYIFLRSGRSYKKVHLRERLGHDRSRIVFWSTVSAKDKHMAYWWTPSTVDEPDLVDWIYHCWVTGSNFHFEPGTQLLNEPPSKPGTNLKYITIWGIKNPETITILQEIFKRLYPDSRPEDIIKQGLSIRRMHEQEDRLKTWAALSGIKEILDIYKMCLKYRKGLMGAYIISIDIQFEVFSSLEDLRVFIVVGLHTDGFLAQMVEHQDPINSLAEQAAAQKVSFLGTKRLRIQTSYVSVRNHPYETALHQNTQYKPSGNPSYTPLDVLELPGSYPEYPYKFGIDTSSQENHICLRSIKIMQGNPAFDLFQHSSNQYLDEHLGEVMFSTWFAQEGWSKIRDVTFARSSDTLWHFVAIILGDSTGDISISIPNDGGDDFNDILNFFFENTLEGKSIQNLAKNRAEFLVHPEIQLLEVTSHFVSGEAQLLVFVRFGKQLQSNKDEPIDQVVENLLWEGIRNSRENKFAINRAIYADRVVQYTAARGYKYDPTLDRITLSKFQFRKNGEIKSPFNDLDPVISSKFQRSDGGEVDNLGSFTYFSTSVESKVNPLSYEIAASQMLGNAVVIHLPDEAQLPEQLSDCLTDAIYATWVELSNKNFKYKKEWQEKYPTRVGIRVVTFMELSPETKRVISEIRNFFAEEVSRKGFLVFQSASTLEDMAQVDSHPKSDFFSHVLGAKHRLWLLLRGTPEVSAVGNLYPKYQNQLEKSRHTPGTVGDISISWTEREGQEDGEKAPVLVVSLDAPKMDGNVGSSADENIILSSEFGDVYIAGDTANFCERYCGLGATLPDSQPLDIAAFQSMELSINNRHSFNIAEFKFKGLSFPWRTGLQETLLRYITRLQGCEDYSSVFISRLDSATDAYYLLEASHQCHHLVLDTIPRSTIERDNPGHHGIGRRELAEIYFEAWSYRFPKIDSELADTPVDLPFASLDYISIVSLSDETLKMLDFMGEIWAPGKVDLDHSVLPIIGSRYIRLFRPWLFHGRTQAIHAWNLLLGSLEIGAVADMIRLYPSSMTNKRIESIVIWPTAEGSARALVILSRANEQKA</sequence>
<organism evidence="1 2">
    <name type="scientific">Orbilia javanica</name>
    <dbReference type="NCBI Taxonomy" id="47235"/>
    <lineage>
        <taxon>Eukaryota</taxon>
        <taxon>Fungi</taxon>
        <taxon>Dikarya</taxon>
        <taxon>Ascomycota</taxon>
        <taxon>Pezizomycotina</taxon>
        <taxon>Orbiliomycetes</taxon>
        <taxon>Orbiliales</taxon>
        <taxon>Orbiliaceae</taxon>
        <taxon>Orbilia</taxon>
    </lineage>
</organism>